<proteinExistence type="predicted"/>
<gene>
    <name evidence="3" type="ORF">NGB36_08045</name>
</gene>
<protein>
    <recommendedName>
        <fullName evidence="2">C2H2-type domain-containing protein</fullName>
    </recommendedName>
</protein>
<dbReference type="EMBL" id="JANFNG010000004">
    <property type="protein sequence ID" value="MCQ4080554.1"/>
    <property type="molecule type" value="Genomic_DNA"/>
</dbReference>
<keyword evidence="4" id="KW-1185">Reference proteome</keyword>
<evidence type="ECO:0000313" key="3">
    <source>
        <dbReference type="EMBL" id="MCQ4080554.1"/>
    </source>
</evidence>
<name>A0ABT1PSA5_9ACTN</name>
<accession>A0ABT1PSA5</accession>
<feature type="region of interest" description="Disordered" evidence="1">
    <location>
        <begin position="126"/>
        <end position="151"/>
    </location>
</feature>
<dbReference type="PROSITE" id="PS00028">
    <property type="entry name" value="ZINC_FINGER_C2H2_1"/>
    <property type="match status" value="1"/>
</dbReference>
<evidence type="ECO:0000259" key="2">
    <source>
        <dbReference type="PROSITE" id="PS00028"/>
    </source>
</evidence>
<evidence type="ECO:0000313" key="4">
    <source>
        <dbReference type="Proteomes" id="UP001057702"/>
    </source>
</evidence>
<feature type="compositionally biased region" description="Basic and acidic residues" evidence="1">
    <location>
        <begin position="126"/>
        <end position="137"/>
    </location>
</feature>
<dbReference type="InterPro" id="IPR013087">
    <property type="entry name" value="Znf_C2H2_type"/>
</dbReference>
<dbReference type="Proteomes" id="UP001057702">
    <property type="component" value="Unassembled WGS sequence"/>
</dbReference>
<comment type="caution">
    <text evidence="3">The sequence shown here is derived from an EMBL/GenBank/DDBJ whole genome shotgun (WGS) entry which is preliminary data.</text>
</comment>
<dbReference type="RefSeq" id="WP_255919465.1">
    <property type="nucleotide sequence ID" value="NZ_JANFNG010000004.1"/>
</dbReference>
<organism evidence="3 4">
    <name type="scientific">Streptomyces humicola</name>
    <dbReference type="NCBI Taxonomy" id="2953240"/>
    <lineage>
        <taxon>Bacteria</taxon>
        <taxon>Bacillati</taxon>
        <taxon>Actinomycetota</taxon>
        <taxon>Actinomycetes</taxon>
        <taxon>Kitasatosporales</taxon>
        <taxon>Streptomycetaceae</taxon>
        <taxon>Streptomyces</taxon>
    </lineage>
</organism>
<sequence length="173" mass="19349">MSETVGTPYPHGSSNETVHEAYSFACMGCGHVWEQSYEIGHHTDEAGHTSVTYYVHQQPVPSPLTRPTCMNCGGHHVRIMRSGRVSGAVREHPMGSAMSEQGGTTGSWADPFNVLGGLAWDTGWEHEGEEREEREEKAAEDEAERPRTRRPHRNWVAVLLALFRRDRDQGRPA</sequence>
<reference evidence="3" key="1">
    <citation type="submission" date="2022-06" db="EMBL/GenBank/DDBJ databases">
        <title>Draft genome sequence of Streptomyces sp. RB6PN25 isolated from peat swamp forest in Thailand.</title>
        <authorList>
            <person name="Duangmal K."/>
            <person name="Klaysubun C."/>
        </authorList>
    </citation>
    <scope>NUCLEOTIDE SEQUENCE</scope>
    <source>
        <strain evidence="3">RB6PN25</strain>
    </source>
</reference>
<evidence type="ECO:0000256" key="1">
    <source>
        <dbReference type="SAM" id="MobiDB-lite"/>
    </source>
</evidence>
<feature type="domain" description="C2H2-type" evidence="2">
    <location>
        <begin position="26"/>
        <end position="48"/>
    </location>
</feature>